<sequence length="263" mass="29300">MKGHVGKDGKVHPSAVETYEKVKAATEKRKSLIDAGLVDPMDIDNDEITEVFGPDKGKSGLLGYSSHTSKAQTLQANLATSVMAAKGAKIDDIELERTTQLVTKIVLQAMGKMNIQQKNNLPQDTVEDQQQDQPSQAMGDQQQNHYPISSQATPLFQSPVVQSSNHTVPFGVENPRDGVQFVHLFDRKRFTVATGYVVYGKDGEECHGVSVLADERKICLESIEDGQCRVPDAPQGDDRNQLWEYTRNEWLIWPVSRMEFINE</sequence>
<dbReference type="AlphaFoldDB" id="A0AA41SFV4"/>
<organism evidence="2 3">
    <name type="scientific">Papaver nudicaule</name>
    <name type="common">Iceland poppy</name>
    <dbReference type="NCBI Taxonomy" id="74823"/>
    <lineage>
        <taxon>Eukaryota</taxon>
        <taxon>Viridiplantae</taxon>
        <taxon>Streptophyta</taxon>
        <taxon>Embryophyta</taxon>
        <taxon>Tracheophyta</taxon>
        <taxon>Spermatophyta</taxon>
        <taxon>Magnoliopsida</taxon>
        <taxon>Ranunculales</taxon>
        <taxon>Papaveraceae</taxon>
        <taxon>Papaveroideae</taxon>
        <taxon>Papaver</taxon>
    </lineage>
</organism>
<evidence type="ECO:0000313" key="3">
    <source>
        <dbReference type="Proteomes" id="UP001177140"/>
    </source>
</evidence>
<reference evidence="2" key="1">
    <citation type="submission" date="2022-03" db="EMBL/GenBank/DDBJ databases">
        <title>A functionally conserved STORR gene fusion in Papaver species that diverged 16.8 million years ago.</title>
        <authorList>
            <person name="Catania T."/>
        </authorList>
    </citation>
    <scope>NUCLEOTIDE SEQUENCE</scope>
    <source>
        <strain evidence="2">S-191538</strain>
    </source>
</reference>
<dbReference type="Proteomes" id="UP001177140">
    <property type="component" value="Unassembled WGS sequence"/>
</dbReference>
<gene>
    <name evidence="2" type="ORF">MKW94_029686</name>
</gene>
<evidence type="ECO:0000256" key="1">
    <source>
        <dbReference type="SAM" id="MobiDB-lite"/>
    </source>
</evidence>
<keyword evidence="3" id="KW-1185">Reference proteome</keyword>
<protein>
    <submittedName>
        <fullName evidence="2">Uncharacterized protein</fullName>
    </submittedName>
</protein>
<dbReference type="EMBL" id="JAJJMA010191354">
    <property type="protein sequence ID" value="MCL7038512.1"/>
    <property type="molecule type" value="Genomic_DNA"/>
</dbReference>
<evidence type="ECO:0000313" key="2">
    <source>
        <dbReference type="EMBL" id="MCL7038512.1"/>
    </source>
</evidence>
<proteinExistence type="predicted"/>
<name>A0AA41SFV4_PAPNU</name>
<accession>A0AA41SFV4</accession>
<comment type="caution">
    <text evidence="2">The sequence shown here is derived from an EMBL/GenBank/DDBJ whole genome shotgun (WGS) entry which is preliminary data.</text>
</comment>
<feature type="compositionally biased region" description="Polar residues" evidence="1">
    <location>
        <begin position="131"/>
        <end position="143"/>
    </location>
</feature>
<feature type="region of interest" description="Disordered" evidence="1">
    <location>
        <begin position="122"/>
        <end position="143"/>
    </location>
</feature>